<name>A0ABP8ZI48_9MICO</name>
<feature type="region of interest" description="Disordered" evidence="1">
    <location>
        <begin position="1"/>
        <end position="26"/>
    </location>
</feature>
<keyword evidence="3" id="KW-1185">Reference proteome</keyword>
<dbReference type="Proteomes" id="UP001500121">
    <property type="component" value="Unassembled WGS sequence"/>
</dbReference>
<organism evidence="2 3">
    <name type="scientific">Amnibacterium soli</name>
    <dbReference type="NCBI Taxonomy" id="1282736"/>
    <lineage>
        <taxon>Bacteria</taxon>
        <taxon>Bacillati</taxon>
        <taxon>Actinomycetota</taxon>
        <taxon>Actinomycetes</taxon>
        <taxon>Micrococcales</taxon>
        <taxon>Microbacteriaceae</taxon>
        <taxon>Amnibacterium</taxon>
    </lineage>
</organism>
<dbReference type="SUPFAM" id="SSF52540">
    <property type="entry name" value="P-loop containing nucleoside triphosphate hydrolases"/>
    <property type="match status" value="1"/>
</dbReference>
<evidence type="ECO:0000256" key="1">
    <source>
        <dbReference type="SAM" id="MobiDB-lite"/>
    </source>
</evidence>
<protein>
    <recommendedName>
        <fullName evidence="4">ATP-binding protein</fullName>
    </recommendedName>
</protein>
<dbReference type="InterPro" id="IPR027417">
    <property type="entry name" value="P-loop_NTPase"/>
</dbReference>
<sequence length="216" mass="23165">MPPEAASDGGGADPEEPVVVLIGAPGSGKTTVREQLLVDRPGTPVLSPDDERALLRERDLAAGRVPHGLQDYSLAALARCADAAADLLAERRGYIADATNLRRKERVAHVRAAHQAGLRAIAVLLPDLPVDALVARNAPRSELRRVPEDSLARHANRRSLIDAATLRQEGFDDVVEIDAAPSTAYEERSTSLPGAERVGRAMLLPVHDHVDDREPS</sequence>
<reference evidence="3" key="1">
    <citation type="journal article" date="2019" name="Int. J. Syst. Evol. Microbiol.">
        <title>The Global Catalogue of Microorganisms (GCM) 10K type strain sequencing project: providing services to taxonomists for standard genome sequencing and annotation.</title>
        <authorList>
            <consortium name="The Broad Institute Genomics Platform"/>
            <consortium name="The Broad Institute Genome Sequencing Center for Infectious Disease"/>
            <person name="Wu L."/>
            <person name="Ma J."/>
        </authorList>
    </citation>
    <scope>NUCLEOTIDE SEQUENCE [LARGE SCALE GENOMIC DNA]</scope>
    <source>
        <strain evidence="3">JCM 19015</strain>
    </source>
</reference>
<evidence type="ECO:0008006" key="4">
    <source>
        <dbReference type="Google" id="ProtNLM"/>
    </source>
</evidence>
<dbReference type="EMBL" id="BAABLP010000010">
    <property type="protein sequence ID" value="GAA4756925.1"/>
    <property type="molecule type" value="Genomic_DNA"/>
</dbReference>
<dbReference type="Gene3D" id="3.40.50.300">
    <property type="entry name" value="P-loop containing nucleotide triphosphate hydrolases"/>
    <property type="match status" value="1"/>
</dbReference>
<dbReference type="Pfam" id="PF13671">
    <property type="entry name" value="AAA_33"/>
    <property type="match status" value="1"/>
</dbReference>
<accession>A0ABP8ZI48</accession>
<evidence type="ECO:0000313" key="2">
    <source>
        <dbReference type="EMBL" id="GAA4756925.1"/>
    </source>
</evidence>
<evidence type="ECO:0000313" key="3">
    <source>
        <dbReference type="Proteomes" id="UP001500121"/>
    </source>
</evidence>
<proteinExistence type="predicted"/>
<gene>
    <name evidence="2" type="ORF">GCM10025783_32890</name>
</gene>
<comment type="caution">
    <text evidence="2">The sequence shown here is derived from an EMBL/GenBank/DDBJ whole genome shotgun (WGS) entry which is preliminary data.</text>
</comment>